<reference evidence="1 2" key="1">
    <citation type="submission" date="2016-10" db="EMBL/GenBank/DDBJ databases">
        <authorList>
            <person name="de Groot N.N."/>
        </authorList>
    </citation>
    <scope>NUCLEOTIDE SEQUENCE [LARGE SCALE GENOMIC DNA]</scope>
    <source>
        <strain evidence="1 2">NLAE-zl-C57</strain>
    </source>
</reference>
<evidence type="ECO:0000313" key="1">
    <source>
        <dbReference type="EMBL" id="SDI27448.1"/>
    </source>
</evidence>
<dbReference type="InterPro" id="IPR019707">
    <property type="entry name" value="DUF2582"/>
</dbReference>
<dbReference type="InterPro" id="IPR036388">
    <property type="entry name" value="WH-like_DNA-bd_sf"/>
</dbReference>
<gene>
    <name evidence="1" type="ORF">SAMN05192582_103520</name>
</gene>
<dbReference type="Pfam" id="PF10771">
    <property type="entry name" value="DUF2582"/>
    <property type="match status" value="1"/>
</dbReference>
<evidence type="ECO:0000313" key="2">
    <source>
        <dbReference type="Proteomes" id="UP000181870"/>
    </source>
</evidence>
<dbReference type="RefSeq" id="WP_081352720.1">
    <property type="nucleotide sequence ID" value="NZ_FNDO01000035.1"/>
</dbReference>
<sequence>MNLRITEIGSNAGRVWNELEKRTFEFSIQELCQKLTMTFEEAVLAIGWQEKIILL</sequence>
<accession>A0A1G8J860</accession>
<dbReference type="Proteomes" id="UP000181870">
    <property type="component" value="Unassembled WGS sequence"/>
</dbReference>
<name>A0A1G8J860_BACOV</name>
<organism evidence="1 2">
    <name type="scientific">Bacteroides ovatus</name>
    <dbReference type="NCBI Taxonomy" id="28116"/>
    <lineage>
        <taxon>Bacteria</taxon>
        <taxon>Pseudomonadati</taxon>
        <taxon>Bacteroidota</taxon>
        <taxon>Bacteroidia</taxon>
        <taxon>Bacteroidales</taxon>
        <taxon>Bacteroidaceae</taxon>
        <taxon>Bacteroides</taxon>
    </lineage>
</organism>
<dbReference type="EMBL" id="FNDO01000035">
    <property type="protein sequence ID" value="SDI27448.1"/>
    <property type="molecule type" value="Genomic_DNA"/>
</dbReference>
<proteinExistence type="predicted"/>
<protein>
    <submittedName>
        <fullName evidence="1">Winged helix-turn-helix domain</fullName>
    </submittedName>
</protein>
<dbReference type="AlphaFoldDB" id="A0A1G8J860"/>
<dbReference type="Gene3D" id="1.10.10.10">
    <property type="entry name" value="Winged helix-like DNA-binding domain superfamily/Winged helix DNA-binding domain"/>
    <property type="match status" value="1"/>
</dbReference>